<name>A0A2W6AA11_9BACT</name>
<gene>
    <name evidence="3" type="ORF">DLM65_08330</name>
</gene>
<keyword evidence="1" id="KW-0812">Transmembrane</keyword>
<dbReference type="Proteomes" id="UP000248724">
    <property type="component" value="Unassembled WGS sequence"/>
</dbReference>
<evidence type="ECO:0000256" key="2">
    <source>
        <dbReference type="SAM" id="SignalP"/>
    </source>
</evidence>
<keyword evidence="1" id="KW-1133">Transmembrane helix</keyword>
<sequence>MTRTLRPIFLTVLLAGMALTLVMAPSALQAQQAPPGSAPATGYGAAPNHAQSARDIALGKLGGGSTNAVWWIVAVVVALLLIGAAVALYLRRES</sequence>
<organism evidence="3 4">
    <name type="scientific">Candidatus Aeolococcus gillhamiae</name>
    <dbReference type="NCBI Taxonomy" id="3127015"/>
    <lineage>
        <taxon>Bacteria</taxon>
        <taxon>Bacillati</taxon>
        <taxon>Candidatus Dormiibacterota</taxon>
        <taxon>Candidatus Dormibacteria</taxon>
        <taxon>Candidatus Aeolococcales</taxon>
        <taxon>Candidatus Aeolococcaceae</taxon>
        <taxon>Candidatus Aeolococcus</taxon>
    </lineage>
</organism>
<evidence type="ECO:0000256" key="1">
    <source>
        <dbReference type="SAM" id="Phobius"/>
    </source>
</evidence>
<dbReference type="AlphaFoldDB" id="A0A2W6AA11"/>
<accession>A0A2W6AA11</accession>
<keyword evidence="1" id="KW-0472">Membrane</keyword>
<reference evidence="3 4" key="1">
    <citation type="journal article" date="2017" name="Nature">
        <title>Atmospheric trace gases support primary production in Antarctic desert surface soil.</title>
        <authorList>
            <person name="Ji M."/>
            <person name="Greening C."/>
            <person name="Vanwonterghem I."/>
            <person name="Carere C.R."/>
            <person name="Bay S.K."/>
            <person name="Steen J.A."/>
            <person name="Montgomery K."/>
            <person name="Lines T."/>
            <person name="Beardall J."/>
            <person name="van Dorst J."/>
            <person name="Snape I."/>
            <person name="Stott M.B."/>
            <person name="Hugenholtz P."/>
            <person name="Ferrari B.C."/>
        </authorList>
    </citation>
    <scope>NUCLEOTIDE SEQUENCE [LARGE SCALE GENOMIC DNA]</scope>
    <source>
        <strain evidence="3">RRmetagenome_bin12</strain>
    </source>
</reference>
<evidence type="ECO:0000313" key="4">
    <source>
        <dbReference type="Proteomes" id="UP000248724"/>
    </source>
</evidence>
<feature type="chain" id="PRO_5016068271" description="Gram-positive cocci surface proteins LPxTG domain-containing protein" evidence="2">
    <location>
        <begin position="31"/>
        <end position="94"/>
    </location>
</feature>
<comment type="caution">
    <text evidence="3">The sequence shown here is derived from an EMBL/GenBank/DDBJ whole genome shotgun (WGS) entry which is preliminary data.</text>
</comment>
<keyword evidence="2" id="KW-0732">Signal</keyword>
<dbReference type="EMBL" id="QHBU01000154">
    <property type="protein sequence ID" value="PZR80354.1"/>
    <property type="molecule type" value="Genomic_DNA"/>
</dbReference>
<protein>
    <recommendedName>
        <fullName evidence="5">Gram-positive cocci surface proteins LPxTG domain-containing protein</fullName>
    </recommendedName>
</protein>
<feature type="transmembrane region" description="Helical" evidence="1">
    <location>
        <begin position="68"/>
        <end position="90"/>
    </location>
</feature>
<proteinExistence type="predicted"/>
<feature type="signal peptide" evidence="2">
    <location>
        <begin position="1"/>
        <end position="30"/>
    </location>
</feature>
<evidence type="ECO:0000313" key="3">
    <source>
        <dbReference type="EMBL" id="PZR80354.1"/>
    </source>
</evidence>
<evidence type="ECO:0008006" key="5">
    <source>
        <dbReference type="Google" id="ProtNLM"/>
    </source>
</evidence>